<evidence type="ECO:0000313" key="1">
    <source>
        <dbReference type="EMBL" id="MDH6065125.1"/>
    </source>
</evidence>
<organism evidence="1 2">
    <name type="scientific">Umezakia ovalisporum FSS-62</name>
    <dbReference type="NCBI Taxonomy" id="2971776"/>
    <lineage>
        <taxon>Bacteria</taxon>
        <taxon>Bacillati</taxon>
        <taxon>Cyanobacteriota</taxon>
        <taxon>Cyanophyceae</taxon>
        <taxon>Nostocales</taxon>
        <taxon>Nodulariaceae</taxon>
        <taxon>Umezakia</taxon>
    </lineage>
</organism>
<gene>
    <name evidence="1" type="ORF">NWP23_15450</name>
</gene>
<proteinExistence type="predicted"/>
<sequence>MIQWKPPLIELVKEIIAINQGWKLAEEIGDYASALSDSLAELKNRLQVQLLRNYAPEKVYLQIDTSTDSTEMEELYGLILREPIEGYWNAAHLPVRVAEKLLSAQEIEQFIIPLEVEKKHDSNCA</sequence>
<evidence type="ECO:0000313" key="2">
    <source>
        <dbReference type="Proteomes" id="UP001159370"/>
    </source>
</evidence>
<dbReference type="RefSeq" id="WP_280650106.1">
    <property type="nucleotide sequence ID" value="NZ_JANQDL010000100.1"/>
</dbReference>
<dbReference type="Proteomes" id="UP001159370">
    <property type="component" value="Unassembled WGS sequence"/>
</dbReference>
<dbReference type="GeneID" id="83684084"/>
<comment type="caution">
    <text evidence="1">The sequence shown here is derived from an EMBL/GenBank/DDBJ whole genome shotgun (WGS) entry which is preliminary data.</text>
</comment>
<accession>A0AA43H0W5</accession>
<protein>
    <submittedName>
        <fullName evidence="1">Uncharacterized protein</fullName>
    </submittedName>
</protein>
<name>A0AA43H0W5_9CYAN</name>
<dbReference type="AlphaFoldDB" id="A0AA43H0W5"/>
<dbReference type="EMBL" id="JANQDL010000100">
    <property type="protein sequence ID" value="MDH6065125.1"/>
    <property type="molecule type" value="Genomic_DNA"/>
</dbReference>
<reference evidence="1 2" key="1">
    <citation type="journal article" date="2023" name="J. Phycol.">
        <title>Chrysosporum ovalisporum is synonymous with the true-branching cyanobacterium Umezakia natans (Nostocales/Aphanizomenonaceae).</title>
        <authorList>
            <person name="McGregor G.B."/>
            <person name="Sendall B.C."/>
            <person name="Niiyama Y."/>
            <person name="Tuji A."/>
            <person name="Willis A."/>
        </authorList>
    </citation>
    <scope>NUCLEOTIDE SEQUENCE [LARGE SCALE GENOMIC DNA]</scope>
    <source>
        <strain evidence="1 2">FSS-62</strain>
    </source>
</reference>